<reference evidence="1 2" key="1">
    <citation type="journal article" date="2022" name="Front. Cell. Infect. Microbiol.">
        <title>The Genomes of Two Strains of Taenia crassiceps the Animal Model for the Study of Human Cysticercosis.</title>
        <authorList>
            <person name="Bobes R.J."/>
            <person name="Estrada K."/>
            <person name="Rios-Valencia D.G."/>
            <person name="Calderon-Gallegos A."/>
            <person name="de la Torre P."/>
            <person name="Carrero J.C."/>
            <person name="Sanchez-Flores A."/>
            <person name="Laclette J.P."/>
        </authorList>
    </citation>
    <scope>NUCLEOTIDE SEQUENCE [LARGE SCALE GENOMIC DNA]</scope>
    <source>
        <strain evidence="1">WFUcys</strain>
    </source>
</reference>
<evidence type="ECO:0000313" key="2">
    <source>
        <dbReference type="Proteomes" id="UP001651158"/>
    </source>
</evidence>
<accession>A0ABR4Q683</accession>
<name>A0ABR4Q683_9CEST</name>
<protein>
    <recommendedName>
        <fullName evidence="3">C2H2-type domain-containing protein</fullName>
    </recommendedName>
</protein>
<evidence type="ECO:0000313" key="1">
    <source>
        <dbReference type="EMBL" id="KAL5105073.1"/>
    </source>
</evidence>
<sequence length="96" mass="10265">MDVSRPSAPPSQVATGCNALDALLRVVQYDGELSSTTARGQTSGAQFISSAMKGVRALTSAPIHLSCRLHRCDSLVHSASLRTHITTHDTHSRTHK</sequence>
<dbReference type="Proteomes" id="UP001651158">
    <property type="component" value="Unassembled WGS sequence"/>
</dbReference>
<keyword evidence="2" id="KW-1185">Reference proteome</keyword>
<proteinExistence type="predicted"/>
<organism evidence="1 2">
    <name type="scientific">Taenia crassiceps</name>
    <dbReference type="NCBI Taxonomy" id="6207"/>
    <lineage>
        <taxon>Eukaryota</taxon>
        <taxon>Metazoa</taxon>
        <taxon>Spiralia</taxon>
        <taxon>Lophotrochozoa</taxon>
        <taxon>Platyhelminthes</taxon>
        <taxon>Cestoda</taxon>
        <taxon>Eucestoda</taxon>
        <taxon>Cyclophyllidea</taxon>
        <taxon>Taeniidae</taxon>
        <taxon>Taenia</taxon>
    </lineage>
</organism>
<comment type="caution">
    <text evidence="1">The sequence shown here is derived from an EMBL/GenBank/DDBJ whole genome shotgun (WGS) entry which is preliminary data.</text>
</comment>
<gene>
    <name evidence="1" type="ORF">TcWFU_000294</name>
</gene>
<evidence type="ECO:0008006" key="3">
    <source>
        <dbReference type="Google" id="ProtNLM"/>
    </source>
</evidence>
<dbReference type="EMBL" id="JAKROA010000009">
    <property type="protein sequence ID" value="KAL5105073.1"/>
    <property type="molecule type" value="Genomic_DNA"/>
</dbReference>
<dbReference type="PROSITE" id="PS51257">
    <property type="entry name" value="PROKAR_LIPOPROTEIN"/>
    <property type="match status" value="1"/>
</dbReference>